<dbReference type="GO" id="GO:0017148">
    <property type="term" value="P:negative regulation of translation"/>
    <property type="evidence" value="ECO:0007669"/>
    <property type="project" value="TreeGrafter"/>
</dbReference>
<evidence type="ECO:0000256" key="1">
    <source>
        <dbReference type="ARBA" id="ARBA00006227"/>
    </source>
</evidence>
<dbReference type="FunFam" id="3.90.1180.10:FF:000001">
    <property type="entry name" value="50S ribosomal protein L13"/>
    <property type="match status" value="1"/>
</dbReference>
<organism evidence="6 7">
    <name type="scientific">Paenibacillus borealis</name>
    <dbReference type="NCBI Taxonomy" id="160799"/>
    <lineage>
        <taxon>Bacteria</taxon>
        <taxon>Bacillati</taxon>
        <taxon>Bacillota</taxon>
        <taxon>Bacilli</taxon>
        <taxon>Bacillales</taxon>
        <taxon>Paenibacillaceae</taxon>
        <taxon>Paenibacillus</taxon>
    </lineage>
</organism>
<evidence type="ECO:0000256" key="5">
    <source>
        <dbReference type="HAMAP-Rule" id="MF_01366"/>
    </source>
</evidence>
<dbReference type="OrthoDB" id="9801330at2"/>
<dbReference type="InterPro" id="IPR005823">
    <property type="entry name" value="Ribosomal_uL13_bac-type"/>
</dbReference>
<evidence type="ECO:0000256" key="4">
    <source>
        <dbReference type="ARBA" id="ARBA00035201"/>
    </source>
</evidence>
<dbReference type="GO" id="GO:0003735">
    <property type="term" value="F:structural constituent of ribosome"/>
    <property type="evidence" value="ECO:0007669"/>
    <property type="project" value="InterPro"/>
</dbReference>
<dbReference type="KEGG" id="pbd:PBOR_32690"/>
<dbReference type="HOGENOM" id="CLU_082184_2_2_9"/>
<keyword evidence="3 5" id="KW-0687">Ribonucleoprotein</keyword>
<dbReference type="HAMAP" id="MF_01366">
    <property type="entry name" value="Ribosomal_uL13"/>
    <property type="match status" value="1"/>
</dbReference>
<dbReference type="Proteomes" id="UP000029518">
    <property type="component" value="Chromosome"/>
</dbReference>
<dbReference type="PIRSF" id="PIRSF002181">
    <property type="entry name" value="Ribosomal_L13"/>
    <property type="match status" value="1"/>
</dbReference>
<proteinExistence type="inferred from homology"/>
<name>A0A089LJQ1_PAEBO</name>
<dbReference type="GO" id="GO:0006412">
    <property type="term" value="P:translation"/>
    <property type="evidence" value="ECO:0007669"/>
    <property type="project" value="UniProtKB-UniRule"/>
</dbReference>
<comment type="similarity">
    <text evidence="1 5">Belongs to the universal ribosomal protein uL13 family.</text>
</comment>
<gene>
    <name evidence="5" type="primary">rplM</name>
    <name evidence="6" type="ORF">PBOR_32690</name>
</gene>
<dbReference type="RefSeq" id="WP_042140128.1">
    <property type="nucleotide sequence ID" value="NZ_CP009285.1"/>
</dbReference>
<dbReference type="GO" id="GO:0003729">
    <property type="term" value="F:mRNA binding"/>
    <property type="evidence" value="ECO:0007669"/>
    <property type="project" value="TreeGrafter"/>
</dbReference>
<dbReference type="InterPro" id="IPR005822">
    <property type="entry name" value="Ribosomal_uL13"/>
</dbReference>
<protein>
    <recommendedName>
        <fullName evidence="4 5">Large ribosomal subunit protein uL13</fullName>
    </recommendedName>
</protein>
<dbReference type="SUPFAM" id="SSF52161">
    <property type="entry name" value="Ribosomal protein L13"/>
    <property type="match status" value="1"/>
</dbReference>
<evidence type="ECO:0000313" key="7">
    <source>
        <dbReference type="Proteomes" id="UP000029518"/>
    </source>
</evidence>
<sequence>MRTTYMAKPNEVERNWHIIDAEGKTLGRLASEAAALIRGKHKPQFTPHVDTGDFVIVINAEKIHLTGKKMQNKKYYRHSMHPGGLKVTVAEDLIKTKPERMIEFAVHGMIPKTRQGDHMKLRLKVYAGAEHPHAAQKPEVYELRG</sequence>
<dbReference type="GO" id="GO:0022625">
    <property type="term" value="C:cytosolic large ribosomal subunit"/>
    <property type="evidence" value="ECO:0007669"/>
    <property type="project" value="TreeGrafter"/>
</dbReference>
<keyword evidence="2 5" id="KW-0689">Ribosomal protein</keyword>
<dbReference type="PANTHER" id="PTHR11545:SF2">
    <property type="entry name" value="LARGE RIBOSOMAL SUBUNIT PROTEIN UL13M"/>
    <property type="match status" value="1"/>
</dbReference>
<evidence type="ECO:0000313" key="6">
    <source>
        <dbReference type="EMBL" id="AIQ61122.1"/>
    </source>
</evidence>
<reference evidence="6" key="1">
    <citation type="submission" date="2014-08" db="EMBL/GenBank/DDBJ databases">
        <title>Comparative genomics of the Paenibacillus odorifer group.</title>
        <authorList>
            <person name="den Bakker H.C."/>
            <person name="Tsai Y.-C.Y.-C."/>
            <person name="Martin N."/>
            <person name="Korlach J."/>
            <person name="Wiedmann M."/>
        </authorList>
    </citation>
    <scope>NUCLEOTIDE SEQUENCE [LARGE SCALE GENOMIC DNA]</scope>
    <source>
        <strain evidence="6">DSM 13188</strain>
    </source>
</reference>
<comment type="subunit">
    <text evidence="5">Part of the 50S ribosomal subunit.</text>
</comment>
<dbReference type="CDD" id="cd00392">
    <property type="entry name" value="Ribosomal_L13"/>
    <property type="match status" value="1"/>
</dbReference>
<evidence type="ECO:0000256" key="2">
    <source>
        <dbReference type="ARBA" id="ARBA00022980"/>
    </source>
</evidence>
<comment type="function">
    <text evidence="5">This protein is one of the early assembly proteins of the 50S ribosomal subunit, although it is not seen to bind rRNA by itself. It is important during the early stages of 50S assembly.</text>
</comment>
<keyword evidence="7" id="KW-1185">Reference proteome</keyword>
<evidence type="ECO:0000256" key="3">
    <source>
        <dbReference type="ARBA" id="ARBA00023274"/>
    </source>
</evidence>
<dbReference type="InterPro" id="IPR036899">
    <property type="entry name" value="Ribosomal_uL13_sf"/>
</dbReference>
<dbReference type="EMBL" id="CP009285">
    <property type="protein sequence ID" value="AIQ61122.1"/>
    <property type="molecule type" value="Genomic_DNA"/>
</dbReference>
<dbReference type="NCBIfam" id="TIGR01066">
    <property type="entry name" value="rplM_bact"/>
    <property type="match status" value="1"/>
</dbReference>
<dbReference type="AlphaFoldDB" id="A0A089LJQ1"/>
<dbReference type="Gene3D" id="3.90.1180.10">
    <property type="entry name" value="Ribosomal protein L13"/>
    <property type="match status" value="1"/>
</dbReference>
<accession>A0A089LJQ1</accession>
<dbReference type="Pfam" id="PF00572">
    <property type="entry name" value="Ribosomal_L13"/>
    <property type="match status" value="1"/>
</dbReference>
<dbReference type="PANTHER" id="PTHR11545">
    <property type="entry name" value="RIBOSOMAL PROTEIN L13"/>
    <property type="match status" value="1"/>
</dbReference>